<dbReference type="Pfam" id="PF12710">
    <property type="entry name" value="HAD"/>
    <property type="match status" value="1"/>
</dbReference>
<organism evidence="4 5">
    <name type="scientific">Methylobacter tundripaludum (strain ATCC BAA-1195 / DSM 17260 / SV96)</name>
    <dbReference type="NCBI Taxonomy" id="697282"/>
    <lineage>
        <taxon>Bacteria</taxon>
        <taxon>Pseudomonadati</taxon>
        <taxon>Pseudomonadota</taxon>
        <taxon>Gammaproteobacteria</taxon>
        <taxon>Methylococcales</taxon>
        <taxon>Methylococcaceae</taxon>
        <taxon>Methylobacter</taxon>
    </lineage>
</organism>
<dbReference type="NCBIfam" id="TIGR01488">
    <property type="entry name" value="HAD-SF-IB"/>
    <property type="match status" value="1"/>
</dbReference>
<dbReference type="InterPro" id="IPR023214">
    <property type="entry name" value="HAD_sf"/>
</dbReference>
<dbReference type="Gene3D" id="1.20.1440.100">
    <property type="entry name" value="SG protein - dephosphorylation function"/>
    <property type="match status" value="1"/>
</dbReference>
<keyword evidence="5" id="KW-1185">Reference proteome</keyword>
<dbReference type="NCBIfam" id="TIGR01490">
    <property type="entry name" value="HAD-SF-IB-hyp1"/>
    <property type="match status" value="1"/>
</dbReference>
<dbReference type="Gene3D" id="3.40.50.1000">
    <property type="entry name" value="HAD superfamily/HAD-like"/>
    <property type="match status" value="1"/>
</dbReference>
<dbReference type="STRING" id="697282.Mettu_1464"/>
<evidence type="ECO:0000256" key="2">
    <source>
        <dbReference type="ARBA" id="ARBA00022801"/>
    </source>
</evidence>
<dbReference type="EMBL" id="JH109152">
    <property type="protein sequence ID" value="EGW22648.1"/>
    <property type="molecule type" value="Genomic_DNA"/>
</dbReference>
<dbReference type="eggNOG" id="COG0560">
    <property type="taxonomic scope" value="Bacteria"/>
</dbReference>
<dbReference type="AlphaFoldDB" id="G3IU50"/>
<reference evidence="4 5" key="1">
    <citation type="submission" date="2011-06" db="EMBL/GenBank/DDBJ databases">
        <title>Genomic sequence of Methylobacter tundripaludum SV96.</title>
        <authorList>
            <consortium name="US DOE Joint Genome Institute"/>
            <person name="Lucas S."/>
            <person name="Han J."/>
            <person name="Lapidus A."/>
            <person name="Cheng J.-F."/>
            <person name="Goodwin L."/>
            <person name="Pitluck S."/>
            <person name="Held B."/>
            <person name="Detter J.C."/>
            <person name="Han C."/>
            <person name="Tapia R."/>
            <person name="Land M."/>
            <person name="Hauser L."/>
            <person name="Kyrpides N."/>
            <person name="Ivanova N."/>
            <person name="Ovchinnikova G."/>
            <person name="Pagani I."/>
            <person name="Klotz M.G."/>
            <person name="Dispirito A.A."/>
            <person name="Murrell J.C."/>
            <person name="Dunfield P."/>
            <person name="Kalyuzhnaya M.G."/>
            <person name="Svenning M."/>
            <person name="Trotsenko Y.A."/>
            <person name="Stein L.Y."/>
            <person name="Woyke T."/>
        </authorList>
    </citation>
    <scope>NUCLEOTIDE SEQUENCE [LARGE SCALE GENOMIC DNA]</scope>
    <source>
        <strain evidence="5">ATCC BAA-1195 / DSM 17260 / SV96</strain>
    </source>
</reference>
<dbReference type="PANTHER" id="PTHR43344">
    <property type="entry name" value="PHOSPHOSERINE PHOSPHATASE"/>
    <property type="match status" value="1"/>
</dbReference>
<keyword evidence="3" id="KW-0460">Magnesium</keyword>
<accession>G3IU50</accession>
<keyword evidence="1" id="KW-0479">Metal-binding</keyword>
<evidence type="ECO:0000313" key="4">
    <source>
        <dbReference type="EMBL" id="EGW22648.1"/>
    </source>
</evidence>
<dbReference type="GO" id="GO:0016787">
    <property type="term" value="F:hydrolase activity"/>
    <property type="evidence" value="ECO:0007669"/>
    <property type="project" value="UniProtKB-KW"/>
</dbReference>
<dbReference type="HOGENOM" id="CLU_052657_1_2_6"/>
<gene>
    <name evidence="4" type="ORF">Mettu_1464</name>
</gene>
<dbReference type="InterPro" id="IPR006385">
    <property type="entry name" value="HAD_hydro_SerB1"/>
</dbReference>
<keyword evidence="2 4" id="KW-0378">Hydrolase</keyword>
<sequence>MEVCAFFDVDETIWNEKSVITFYQFYLDITKGDKADFFWEQFNKNVKNTISAGISREELNAWFYLEHFSGVSVSHLREIAEQWSIKKFNQPSFWQDKVIERIEYHKNKGHAIVLVSGSFREVLAPLAKRLGVTDILCSPLEEKDGCYTGNMLGSPMIGYGKANAVSDYLREHHIDPVHCYGYGDDTTDIPFIGTVGNSYIVINNNHDELSVLAEIMGYQTLNV</sequence>
<dbReference type="SUPFAM" id="SSF56784">
    <property type="entry name" value="HAD-like"/>
    <property type="match status" value="1"/>
</dbReference>
<dbReference type="Proteomes" id="UP000004664">
    <property type="component" value="Unassembled WGS sequence"/>
</dbReference>
<evidence type="ECO:0000256" key="3">
    <source>
        <dbReference type="ARBA" id="ARBA00022842"/>
    </source>
</evidence>
<dbReference type="InterPro" id="IPR036412">
    <property type="entry name" value="HAD-like_sf"/>
</dbReference>
<dbReference type="InterPro" id="IPR050582">
    <property type="entry name" value="HAD-like_SerB"/>
</dbReference>
<dbReference type="GO" id="GO:0046872">
    <property type="term" value="F:metal ion binding"/>
    <property type="evidence" value="ECO:0007669"/>
    <property type="project" value="UniProtKB-KW"/>
</dbReference>
<dbReference type="PANTHER" id="PTHR43344:SF13">
    <property type="entry name" value="PHOSPHATASE RV3661-RELATED"/>
    <property type="match status" value="1"/>
</dbReference>
<evidence type="ECO:0000313" key="5">
    <source>
        <dbReference type="Proteomes" id="UP000004664"/>
    </source>
</evidence>
<proteinExistence type="predicted"/>
<protein>
    <submittedName>
        <fullName evidence="4">HAD-superfamily subfamily IB hydrolase, TIGR01490</fullName>
    </submittedName>
</protein>
<evidence type="ECO:0000256" key="1">
    <source>
        <dbReference type="ARBA" id="ARBA00022723"/>
    </source>
</evidence>
<name>G3IU50_METTV</name>